<reference evidence="2 3" key="1">
    <citation type="journal article" date="2023" name="Sci. Data">
        <title>Genome assembly of the Korean intertidal mud-creeper Batillaria attramentaria.</title>
        <authorList>
            <person name="Patra A.K."/>
            <person name="Ho P.T."/>
            <person name="Jun S."/>
            <person name="Lee S.J."/>
            <person name="Kim Y."/>
            <person name="Won Y.J."/>
        </authorList>
    </citation>
    <scope>NUCLEOTIDE SEQUENCE [LARGE SCALE GENOMIC DNA]</scope>
    <source>
        <strain evidence="2">Wonlab-2016</strain>
    </source>
</reference>
<evidence type="ECO:0000313" key="3">
    <source>
        <dbReference type="Proteomes" id="UP001519460"/>
    </source>
</evidence>
<proteinExistence type="predicted"/>
<gene>
    <name evidence="2" type="ORF">BaRGS_00024251</name>
</gene>
<organism evidence="2 3">
    <name type="scientific">Batillaria attramentaria</name>
    <dbReference type="NCBI Taxonomy" id="370345"/>
    <lineage>
        <taxon>Eukaryota</taxon>
        <taxon>Metazoa</taxon>
        <taxon>Spiralia</taxon>
        <taxon>Lophotrochozoa</taxon>
        <taxon>Mollusca</taxon>
        <taxon>Gastropoda</taxon>
        <taxon>Caenogastropoda</taxon>
        <taxon>Sorbeoconcha</taxon>
        <taxon>Cerithioidea</taxon>
        <taxon>Batillariidae</taxon>
        <taxon>Batillaria</taxon>
    </lineage>
</organism>
<evidence type="ECO:0000256" key="1">
    <source>
        <dbReference type="SAM" id="Phobius"/>
    </source>
</evidence>
<keyword evidence="1" id="KW-0812">Transmembrane</keyword>
<dbReference type="AlphaFoldDB" id="A0ABD0KBM0"/>
<accession>A0ABD0KBM0</accession>
<protein>
    <submittedName>
        <fullName evidence="2">Uncharacterized protein</fullName>
    </submittedName>
</protein>
<keyword evidence="1" id="KW-1133">Transmembrane helix</keyword>
<feature type="transmembrane region" description="Helical" evidence="1">
    <location>
        <begin position="43"/>
        <end position="65"/>
    </location>
</feature>
<keyword evidence="1" id="KW-0472">Membrane</keyword>
<dbReference type="EMBL" id="JACVVK020000209">
    <property type="protein sequence ID" value="KAK7484495.1"/>
    <property type="molecule type" value="Genomic_DNA"/>
</dbReference>
<comment type="caution">
    <text evidence="2">The sequence shown here is derived from an EMBL/GenBank/DDBJ whole genome shotgun (WGS) entry which is preliminary data.</text>
</comment>
<dbReference type="Proteomes" id="UP001519460">
    <property type="component" value="Unassembled WGS sequence"/>
</dbReference>
<name>A0ABD0KBM0_9CAEN</name>
<keyword evidence="3" id="KW-1185">Reference proteome</keyword>
<sequence length="109" mass="11952">MASNEAASDFFAEISSSTQLPTPGTEKKRAVCKIYALPVRKRWLGIGSGFGVLLSLPFSDFYVLLQCLSGILTFNKSDNGFQHQEISADSTDDKIKLHKQGMKAGTVMY</sequence>
<evidence type="ECO:0000313" key="2">
    <source>
        <dbReference type="EMBL" id="KAK7484495.1"/>
    </source>
</evidence>